<dbReference type="RefSeq" id="WP_161786667.1">
    <property type="nucleotide sequence ID" value="NZ_CAWMQN010000088.1"/>
</dbReference>
<reference evidence="2" key="1">
    <citation type="submission" date="2015-11" db="EMBL/GenBank/DDBJ databases">
        <authorList>
            <person name="Tobias N.J."/>
            <person name="Mishra B."/>
            <person name="Gupta D.K."/>
            <person name="Thines M."/>
            <person name="Stinear T.P."/>
            <person name="Bode H.B."/>
        </authorList>
    </citation>
    <scope>NUCLEOTIDE SEQUENCE [LARGE SCALE GENOMIC DNA]</scope>
    <source>
        <strain evidence="2">PB45.5</strain>
    </source>
</reference>
<name>A0A1B8YCP9_9GAMM</name>
<proteinExistence type="predicted"/>
<sequence length="48" mass="5325">MLNKLNQFAPKLYGANLPRISPIGKGAELDIDNLTISREANERRLSAD</sequence>
<dbReference type="EMBL" id="LOIC01000088">
    <property type="protein sequence ID" value="OCA52944.1"/>
    <property type="molecule type" value="Genomic_DNA"/>
</dbReference>
<dbReference type="AlphaFoldDB" id="A0A1B8YCP9"/>
<dbReference type="PATRIC" id="fig|29488.15.peg.4394"/>
<dbReference type="Proteomes" id="UP000092665">
    <property type="component" value="Unassembled WGS sequence"/>
</dbReference>
<keyword evidence="2" id="KW-1185">Reference proteome</keyword>
<organism evidence="1 2">
    <name type="scientific">Photorhabdus namnaonensis</name>
    <dbReference type="NCBI Taxonomy" id="1851568"/>
    <lineage>
        <taxon>Bacteria</taxon>
        <taxon>Pseudomonadati</taxon>
        <taxon>Pseudomonadota</taxon>
        <taxon>Gammaproteobacteria</taxon>
        <taxon>Enterobacterales</taxon>
        <taxon>Morganellaceae</taxon>
        <taxon>Photorhabdus</taxon>
    </lineage>
</organism>
<protein>
    <submittedName>
        <fullName evidence="1">Uncharacterized protein</fullName>
    </submittedName>
</protein>
<accession>A0A1B8YCP9</accession>
<evidence type="ECO:0000313" key="2">
    <source>
        <dbReference type="Proteomes" id="UP000092665"/>
    </source>
</evidence>
<comment type="caution">
    <text evidence="1">The sequence shown here is derived from an EMBL/GenBank/DDBJ whole genome shotgun (WGS) entry which is preliminary data.</text>
</comment>
<gene>
    <name evidence="1" type="ORF">Phpb_03996</name>
</gene>
<evidence type="ECO:0000313" key="1">
    <source>
        <dbReference type="EMBL" id="OCA52944.1"/>
    </source>
</evidence>